<protein>
    <submittedName>
        <fullName evidence="1">Uncharacterized protein</fullName>
    </submittedName>
</protein>
<dbReference type="RefSeq" id="YP_009215364.1">
    <property type="nucleotide sequence ID" value="NC_028974.1"/>
</dbReference>
<dbReference type="GeneID" id="26641690"/>
<reference evidence="1 2" key="1">
    <citation type="submission" date="2015-03" db="EMBL/GenBank/DDBJ databases">
        <authorList>
            <person name="Djamen P.Y."/>
            <person name="Nguyen L."/>
            <person name="Gibbs Z.A."/>
            <person name="Donegan-Quick R."/>
            <person name="Visi D.K."/>
            <person name="Allen M.S."/>
            <person name="Hughes L.E."/>
            <person name="Bradley K.W."/>
            <person name="Asai D.J."/>
            <person name="Bowman C.A."/>
            <person name="Russell D.A."/>
            <person name="Pope W.H."/>
            <person name="Jacobs-Sera D."/>
            <person name="Hendrix R.W."/>
            <person name="Hatfull G.F."/>
        </authorList>
    </citation>
    <scope>NUCLEOTIDE SEQUENCE [LARGE SCALE GENOMIC DNA]</scope>
</reference>
<dbReference type="EMBL" id="KP876465">
    <property type="protein sequence ID" value="AKA61729.1"/>
    <property type="molecule type" value="Genomic_DNA"/>
</dbReference>
<dbReference type="KEGG" id="vg:26641690"/>
<evidence type="ECO:0000313" key="2">
    <source>
        <dbReference type="Proteomes" id="UP000033007"/>
    </source>
</evidence>
<name>A0A0E3GMT7_9CAUD</name>
<organism evidence="1 2">
    <name type="scientific">Streptomyces phage YDN12</name>
    <dbReference type="NCBI Taxonomy" id="1636183"/>
    <lineage>
        <taxon>Viruses</taxon>
        <taxon>Duplodnaviria</taxon>
        <taxon>Heunggongvirae</taxon>
        <taxon>Uroviricota</taxon>
        <taxon>Caudoviricetes</taxon>
        <taxon>Woodruffvirus</taxon>
        <taxon>Woodruffvirus YDN12</taxon>
    </lineage>
</organism>
<dbReference type="Proteomes" id="UP000033007">
    <property type="component" value="Segment"/>
</dbReference>
<dbReference type="OrthoDB" id="29233at10239"/>
<gene>
    <name evidence="1" type="ORF">SEA_YDN12_62</name>
</gene>
<accession>A0A0E3GMT7</accession>
<sequence>MLDVTEVSGHAFATVSVAVTGAPPLKATYQDRHFQPARIHVRYAYKPEAAEGWTVHRWHAVEVTAVGPRILKPAPDGSQRLGVEDLRYTPSKEDPLPEWLRQLAAELAPSGEVTMAGA</sequence>
<keyword evidence="2" id="KW-1185">Reference proteome</keyword>
<proteinExistence type="predicted"/>
<evidence type="ECO:0000313" key="1">
    <source>
        <dbReference type="EMBL" id="AKA61729.1"/>
    </source>
</evidence>